<keyword evidence="3" id="KW-1185">Reference proteome</keyword>
<dbReference type="KEGG" id="ptk:EXN22_16080"/>
<feature type="transmembrane region" description="Helical" evidence="1">
    <location>
        <begin position="21"/>
        <end position="42"/>
    </location>
</feature>
<dbReference type="RefSeq" id="WP_130264999.1">
    <property type="nucleotide sequence ID" value="NZ_CP035952.1"/>
</dbReference>
<keyword evidence="1" id="KW-0812">Transmembrane</keyword>
<dbReference type="AlphaFoldDB" id="A0A411MK43"/>
<evidence type="ECO:0000313" key="2">
    <source>
        <dbReference type="EMBL" id="QBF27137.1"/>
    </source>
</evidence>
<sequence length="117" mass="13137">MDREVPEKYIRQQKFFKRKELFWSITHYGLGIVAGVLAVLAAHSAKLGTPTASTLALVSGAVAAVLTFLSPASRRKAYTEARDLMRIARVRFEEEDNRSVTRLIDAMEAASQVTRRR</sequence>
<evidence type="ECO:0000313" key="3">
    <source>
        <dbReference type="Proteomes" id="UP000291130"/>
    </source>
</evidence>
<dbReference type="Proteomes" id="UP000291130">
    <property type="component" value="Chromosome"/>
</dbReference>
<reference evidence="2 3" key="1">
    <citation type="submission" date="2019-02" db="EMBL/GenBank/DDBJ databases">
        <title>Complete genome sequence of Pseudomonas sp. SNU WT1 isolated from rainbow trout.</title>
        <authorList>
            <person name="Oh W.T."/>
            <person name="Park S.C."/>
        </authorList>
    </citation>
    <scope>NUCLEOTIDE SEQUENCE [LARGE SCALE GENOMIC DNA]</scope>
    <source>
        <strain evidence="2 3">SNU WT1</strain>
    </source>
</reference>
<organism evidence="2 3">
    <name type="scientific">Pseudomonas tructae</name>
    <dbReference type="NCBI Taxonomy" id="2518644"/>
    <lineage>
        <taxon>Bacteria</taxon>
        <taxon>Pseudomonadati</taxon>
        <taxon>Pseudomonadota</taxon>
        <taxon>Gammaproteobacteria</taxon>
        <taxon>Pseudomonadales</taxon>
        <taxon>Pseudomonadaceae</taxon>
        <taxon>Pseudomonas</taxon>
    </lineage>
</organism>
<dbReference type="OrthoDB" id="6993125at2"/>
<gene>
    <name evidence="2" type="ORF">EXN22_16080</name>
</gene>
<proteinExistence type="predicted"/>
<dbReference type="EMBL" id="CP035952">
    <property type="protein sequence ID" value="QBF27137.1"/>
    <property type="molecule type" value="Genomic_DNA"/>
</dbReference>
<protein>
    <recommendedName>
        <fullName evidence="4">SMODS and SLOG-associating 2TM effector domain-containing protein</fullName>
    </recommendedName>
</protein>
<evidence type="ECO:0000256" key="1">
    <source>
        <dbReference type="SAM" id="Phobius"/>
    </source>
</evidence>
<keyword evidence="1" id="KW-0472">Membrane</keyword>
<name>A0A411MK43_9PSED</name>
<evidence type="ECO:0008006" key="4">
    <source>
        <dbReference type="Google" id="ProtNLM"/>
    </source>
</evidence>
<accession>A0A411MK43</accession>
<keyword evidence="1" id="KW-1133">Transmembrane helix</keyword>
<feature type="transmembrane region" description="Helical" evidence="1">
    <location>
        <begin position="54"/>
        <end position="72"/>
    </location>
</feature>